<evidence type="ECO:0000313" key="1">
    <source>
        <dbReference type="EMBL" id="CAN0308397.1"/>
    </source>
</evidence>
<proteinExistence type="predicted"/>
<accession>A0AC59Z8G4</accession>
<reference evidence="1" key="1">
    <citation type="submission" date="2023-05" db="EMBL/GenBank/DDBJ databases">
        <authorList>
            <consortium name="ELIXIR-Norway"/>
        </authorList>
    </citation>
    <scope>NUCLEOTIDE SEQUENCE</scope>
</reference>
<name>A0AC59Z8G4_RANTA</name>
<dbReference type="EMBL" id="OX596109">
    <property type="protein sequence ID" value="CAN0308397.1"/>
    <property type="molecule type" value="Genomic_DNA"/>
</dbReference>
<organism evidence="1 2">
    <name type="scientific">Rangifer tarandus platyrhynchus</name>
    <name type="common">Svalbard reindeer</name>
    <dbReference type="NCBI Taxonomy" id="3082113"/>
    <lineage>
        <taxon>Eukaryota</taxon>
        <taxon>Metazoa</taxon>
        <taxon>Chordata</taxon>
        <taxon>Craniata</taxon>
        <taxon>Vertebrata</taxon>
        <taxon>Euteleostomi</taxon>
        <taxon>Mammalia</taxon>
        <taxon>Eutheria</taxon>
        <taxon>Laurasiatheria</taxon>
        <taxon>Artiodactyla</taxon>
        <taxon>Ruminantia</taxon>
        <taxon>Pecora</taxon>
        <taxon>Cervidae</taxon>
        <taxon>Odocoileinae</taxon>
        <taxon>Rangifer</taxon>
    </lineage>
</organism>
<protein>
    <submittedName>
        <fullName evidence="1">Uncharacterized protein</fullName>
    </submittedName>
</protein>
<reference evidence="1" key="2">
    <citation type="submission" date="2025-03" db="EMBL/GenBank/DDBJ databases">
        <authorList>
            <consortium name="ELIXIR-Norway"/>
            <consortium name="Elixir Norway"/>
        </authorList>
    </citation>
    <scope>NUCLEOTIDE SEQUENCE</scope>
</reference>
<sequence>MDDDPTSQRSCGAESFPAGNWPEASGAAGPAAAAAAAAVSSLARLGRRRLPWGPRDRLRREEGVGSRLPEAAAAAWSRAGVGPRSGNARRPEAVT</sequence>
<dbReference type="Proteomes" id="UP001162501">
    <property type="component" value="Chromosome 25"/>
</dbReference>
<gene>
    <name evidence="1" type="ORF">MRATA1EN22A_LOCUS15365</name>
</gene>
<evidence type="ECO:0000313" key="2">
    <source>
        <dbReference type="Proteomes" id="UP001162501"/>
    </source>
</evidence>